<evidence type="ECO:0000259" key="1">
    <source>
        <dbReference type="PROSITE" id="PS51186"/>
    </source>
</evidence>
<name>A0A0J8RCD1_COCIT</name>
<organism evidence="2 3">
    <name type="scientific">Coccidioides immitis RMSCC 3703</name>
    <dbReference type="NCBI Taxonomy" id="454286"/>
    <lineage>
        <taxon>Eukaryota</taxon>
        <taxon>Fungi</taxon>
        <taxon>Dikarya</taxon>
        <taxon>Ascomycota</taxon>
        <taxon>Pezizomycotina</taxon>
        <taxon>Eurotiomycetes</taxon>
        <taxon>Eurotiomycetidae</taxon>
        <taxon>Onygenales</taxon>
        <taxon>Onygenaceae</taxon>
        <taxon>Coccidioides</taxon>
    </lineage>
</organism>
<evidence type="ECO:0000313" key="3">
    <source>
        <dbReference type="Proteomes" id="UP000054559"/>
    </source>
</evidence>
<dbReference type="PROSITE" id="PS51186">
    <property type="entry name" value="GNAT"/>
    <property type="match status" value="1"/>
</dbReference>
<gene>
    <name evidence="2" type="ORF">CISG_09290</name>
</gene>
<dbReference type="EMBL" id="DS268204">
    <property type="protein sequence ID" value="KMU81558.1"/>
    <property type="molecule type" value="Genomic_DNA"/>
</dbReference>
<reference evidence="3" key="1">
    <citation type="journal article" date="2010" name="Genome Res.">
        <title>Population genomic sequencing of Coccidioides fungi reveals recent hybridization and transposon control.</title>
        <authorList>
            <person name="Neafsey D.E."/>
            <person name="Barker B.M."/>
            <person name="Sharpton T.J."/>
            <person name="Stajich J.E."/>
            <person name="Park D.J."/>
            <person name="Whiston E."/>
            <person name="Hung C.-Y."/>
            <person name="McMahan C."/>
            <person name="White J."/>
            <person name="Sykes S."/>
            <person name="Heiman D."/>
            <person name="Young S."/>
            <person name="Zeng Q."/>
            <person name="Abouelleil A."/>
            <person name="Aftuck L."/>
            <person name="Bessette D."/>
            <person name="Brown A."/>
            <person name="FitzGerald M."/>
            <person name="Lui A."/>
            <person name="Macdonald J.P."/>
            <person name="Priest M."/>
            <person name="Orbach M.J."/>
            <person name="Galgiani J.N."/>
            <person name="Kirkland T.N."/>
            <person name="Cole G.T."/>
            <person name="Birren B.W."/>
            <person name="Henn M.R."/>
            <person name="Taylor J.W."/>
            <person name="Rounsley S.D."/>
        </authorList>
    </citation>
    <scope>NUCLEOTIDE SEQUENCE [LARGE SCALE GENOMIC DNA]</scope>
    <source>
        <strain evidence="3">RMSCC 3703</strain>
    </source>
</reference>
<dbReference type="PANTHER" id="PTHR43305">
    <property type="entry name" value="FAMILY N-ACETYLTRANSFERASE, PUTATIVE (AFU_ORTHOLOGUE AFUA_2G01380)-RELATED"/>
    <property type="match status" value="1"/>
</dbReference>
<evidence type="ECO:0000313" key="2">
    <source>
        <dbReference type="EMBL" id="KMU81558.1"/>
    </source>
</evidence>
<dbReference type="InterPro" id="IPR016181">
    <property type="entry name" value="Acyl_CoA_acyltransferase"/>
</dbReference>
<dbReference type="InterPro" id="IPR000182">
    <property type="entry name" value="GNAT_dom"/>
</dbReference>
<dbReference type="PANTHER" id="PTHR43305:SF1">
    <property type="entry name" value="FAMILY N-ACETYLTRANSFERASE, PUTATIVE (AFU_ORTHOLOGUE AFUA_2G01380)-RELATED"/>
    <property type="match status" value="1"/>
</dbReference>
<sequence length="241" mass="26426">MTSDISNKWLRSQVATEYTNLSLQHQPFLGGNALSQAPSFHIHPVRSPRDIATATSLIKSYTDSLGIDLSYQDFSTEISQMPGKYAPEKGGEILLAIQNNSTSDNFYEPVHAEESHGGSVSPRKNYCCSCTYVESDVLGCAALRNLPSINPLRICEIKRLYILPRARSLGIGKALINAVIDTAREKGYAEMRLDTLPTMHSAIALYKSLGFEEIDAYYECDCPVEGNGVFGVEVGSGLFCE</sequence>
<dbReference type="Proteomes" id="UP000054559">
    <property type="component" value="Unassembled WGS sequence"/>
</dbReference>
<protein>
    <recommendedName>
        <fullName evidence="1">N-acetyltransferase domain-containing protein</fullName>
    </recommendedName>
</protein>
<feature type="domain" description="N-acetyltransferase" evidence="1">
    <location>
        <begin position="81"/>
        <end position="241"/>
    </location>
</feature>
<dbReference type="OrthoDB" id="41532at2759"/>
<dbReference type="AlphaFoldDB" id="A0A0J8RCD1"/>
<accession>A0A0J8RCD1</accession>
<dbReference type="GO" id="GO:0016747">
    <property type="term" value="F:acyltransferase activity, transferring groups other than amino-acyl groups"/>
    <property type="evidence" value="ECO:0007669"/>
    <property type="project" value="InterPro"/>
</dbReference>
<dbReference type="SUPFAM" id="SSF55729">
    <property type="entry name" value="Acyl-CoA N-acyltransferases (Nat)"/>
    <property type="match status" value="1"/>
</dbReference>
<dbReference type="Pfam" id="PF00583">
    <property type="entry name" value="Acetyltransf_1"/>
    <property type="match status" value="1"/>
</dbReference>
<proteinExistence type="predicted"/>
<dbReference type="Gene3D" id="3.40.630.30">
    <property type="match status" value="1"/>
</dbReference>
<dbReference type="InterPro" id="IPR052777">
    <property type="entry name" value="Acetyltransferase_Enz"/>
</dbReference>
<dbReference type="STRING" id="454286.A0A0J8RCD1"/>
<dbReference type="CDD" id="cd04301">
    <property type="entry name" value="NAT_SF"/>
    <property type="match status" value="1"/>
</dbReference>